<accession>A0A4Y2JX89</accession>
<gene>
    <name evidence="2" type="ORF">AVEN_266408_1</name>
</gene>
<feature type="domain" description="DUF7041" evidence="1">
    <location>
        <begin position="16"/>
        <end position="95"/>
    </location>
</feature>
<sequence length="287" mass="32247">MMYADGTQVTCIALRLPPFWRSTVQLWVVQCFNALSFSGIVNNDTKYSDLVAETLSCVSDIVINPPSSEEYTTLCQRLISEFGDSNTQKAKKLLTELQFGDEKPSHLLRKMKELSNGQVTDGFLQNLWLQRMLLHIQTMLSASSETLDKLPNIVDKVSEVVSVFSPVCATSSVPQAYEKPSIESLTQQIKDLSLQVTVLTCERTSHRHQDTIQVVGDLIPVLVVKIGKVICVIIIDVLMIRHANVQVQHHAHINQKTSELCHSWDGRGLNKHQPLILTRPSDWKKTS</sequence>
<dbReference type="Pfam" id="PF23055">
    <property type="entry name" value="DUF7041"/>
    <property type="match status" value="1"/>
</dbReference>
<reference evidence="2 3" key="1">
    <citation type="journal article" date="2019" name="Sci. Rep.">
        <title>Orb-weaving spider Araneus ventricosus genome elucidates the spidroin gene catalogue.</title>
        <authorList>
            <person name="Kono N."/>
            <person name="Nakamura H."/>
            <person name="Ohtoshi R."/>
            <person name="Moran D.A.P."/>
            <person name="Shinohara A."/>
            <person name="Yoshida Y."/>
            <person name="Fujiwara M."/>
            <person name="Mori M."/>
            <person name="Tomita M."/>
            <person name="Arakawa K."/>
        </authorList>
    </citation>
    <scope>NUCLEOTIDE SEQUENCE [LARGE SCALE GENOMIC DNA]</scope>
</reference>
<dbReference type="Proteomes" id="UP000499080">
    <property type="component" value="Unassembled WGS sequence"/>
</dbReference>
<dbReference type="PANTHER" id="PTHR33327">
    <property type="entry name" value="ENDONUCLEASE"/>
    <property type="match status" value="1"/>
</dbReference>
<dbReference type="EMBL" id="BGPR01003965">
    <property type="protein sequence ID" value="GBM94375.1"/>
    <property type="molecule type" value="Genomic_DNA"/>
</dbReference>
<evidence type="ECO:0000313" key="2">
    <source>
        <dbReference type="EMBL" id="GBM94375.1"/>
    </source>
</evidence>
<proteinExistence type="predicted"/>
<evidence type="ECO:0000313" key="3">
    <source>
        <dbReference type="Proteomes" id="UP000499080"/>
    </source>
</evidence>
<organism evidence="2 3">
    <name type="scientific">Araneus ventricosus</name>
    <name type="common">Orbweaver spider</name>
    <name type="synonym">Epeira ventricosa</name>
    <dbReference type="NCBI Taxonomy" id="182803"/>
    <lineage>
        <taxon>Eukaryota</taxon>
        <taxon>Metazoa</taxon>
        <taxon>Ecdysozoa</taxon>
        <taxon>Arthropoda</taxon>
        <taxon>Chelicerata</taxon>
        <taxon>Arachnida</taxon>
        <taxon>Araneae</taxon>
        <taxon>Araneomorphae</taxon>
        <taxon>Entelegynae</taxon>
        <taxon>Araneoidea</taxon>
        <taxon>Araneidae</taxon>
        <taxon>Araneus</taxon>
    </lineage>
</organism>
<evidence type="ECO:0000259" key="1">
    <source>
        <dbReference type="Pfam" id="PF23055"/>
    </source>
</evidence>
<dbReference type="PANTHER" id="PTHR33327:SF3">
    <property type="entry name" value="RNA-DIRECTED DNA POLYMERASE"/>
    <property type="match status" value="1"/>
</dbReference>
<protein>
    <recommendedName>
        <fullName evidence="1">DUF7041 domain-containing protein</fullName>
    </recommendedName>
</protein>
<name>A0A4Y2JX89_ARAVE</name>
<dbReference type="InterPro" id="IPR055469">
    <property type="entry name" value="DUF7041"/>
</dbReference>
<dbReference type="OrthoDB" id="6430943at2759"/>
<comment type="caution">
    <text evidence="2">The sequence shown here is derived from an EMBL/GenBank/DDBJ whole genome shotgun (WGS) entry which is preliminary data.</text>
</comment>
<keyword evidence="3" id="KW-1185">Reference proteome</keyword>
<dbReference type="AlphaFoldDB" id="A0A4Y2JX89"/>